<evidence type="ECO:0000313" key="2">
    <source>
        <dbReference type="Proteomes" id="UP000294933"/>
    </source>
</evidence>
<dbReference type="VEuPathDB" id="FungiDB:BD410DRAFT_854271"/>
<accession>A0A4Y7Q9F7</accession>
<organism evidence="1 2">
    <name type="scientific">Rickenella mellea</name>
    <dbReference type="NCBI Taxonomy" id="50990"/>
    <lineage>
        <taxon>Eukaryota</taxon>
        <taxon>Fungi</taxon>
        <taxon>Dikarya</taxon>
        <taxon>Basidiomycota</taxon>
        <taxon>Agaricomycotina</taxon>
        <taxon>Agaricomycetes</taxon>
        <taxon>Hymenochaetales</taxon>
        <taxon>Rickenellaceae</taxon>
        <taxon>Rickenella</taxon>
    </lineage>
</organism>
<dbReference type="EMBL" id="ML170167">
    <property type="protein sequence ID" value="TDL24224.1"/>
    <property type="molecule type" value="Genomic_DNA"/>
</dbReference>
<dbReference type="SUPFAM" id="SSF48403">
    <property type="entry name" value="Ankyrin repeat"/>
    <property type="match status" value="1"/>
</dbReference>
<reference evidence="1 2" key="1">
    <citation type="submission" date="2018-06" db="EMBL/GenBank/DDBJ databases">
        <title>A transcriptomic atlas of mushroom development highlights an independent origin of complex multicellularity.</title>
        <authorList>
            <consortium name="DOE Joint Genome Institute"/>
            <person name="Krizsan K."/>
            <person name="Almasi E."/>
            <person name="Merenyi Z."/>
            <person name="Sahu N."/>
            <person name="Viragh M."/>
            <person name="Koszo T."/>
            <person name="Mondo S."/>
            <person name="Kiss B."/>
            <person name="Balint B."/>
            <person name="Kues U."/>
            <person name="Barry K."/>
            <person name="Hegedus J.C."/>
            <person name="Henrissat B."/>
            <person name="Johnson J."/>
            <person name="Lipzen A."/>
            <person name="Ohm R."/>
            <person name="Nagy I."/>
            <person name="Pangilinan J."/>
            <person name="Yan J."/>
            <person name="Xiong Y."/>
            <person name="Grigoriev I.V."/>
            <person name="Hibbett D.S."/>
            <person name="Nagy L.G."/>
        </authorList>
    </citation>
    <scope>NUCLEOTIDE SEQUENCE [LARGE SCALE GENOMIC DNA]</scope>
    <source>
        <strain evidence="1 2">SZMC22713</strain>
    </source>
</reference>
<evidence type="ECO:0000313" key="1">
    <source>
        <dbReference type="EMBL" id="TDL24224.1"/>
    </source>
</evidence>
<dbReference type="STRING" id="50990.A0A4Y7Q9F7"/>
<sequence length="507" mass="56050">MLVGKITFYSLRESGEAMQAIWQKGRGHQWVTAEWIRGGFVVERFGVQMLASQAVGLQLGESVSGGSNSDPSRMLRMRSVLANTSCGYKCEYVAELMSNACHGHANPGPGLHEQLLLELVWDPVVTQGVPMFGHRRLDEVRYQVALRAFPADHIWPIEGLHGTLLQFAINSADVTMVYEAIRLGADVDAKDEKGRTALFHVIQCIVSSDISKERPPIHGLLWTDPLLGNAPIHPNATPRMKMMASLLIEHRADVNCVWNDVSCLTFLLQAKVKHWDTIELLIAHGARESVVTGLHNAVDRDLSLTTFSVLANRGQSMQNVAKDENSLGGTFGTKTEELLNHGVKICLDQDVMTSPPIEKYRRPTDIPLAVAQTGIPPELESVDILGSCLEDVSRKGSVDPAFVFAMKMVRWNARPLGRKVPKNFAMDLARVFNEHVDGYIVSGQDSRPKLEIEIAAKLGPSCGALYRICEAEGCNKQEGRNLKKLKYCRACRMVHGSFFSPAFVQGR</sequence>
<name>A0A4Y7Q9F7_9AGAM</name>
<dbReference type="Gene3D" id="1.25.40.20">
    <property type="entry name" value="Ankyrin repeat-containing domain"/>
    <property type="match status" value="1"/>
</dbReference>
<dbReference type="InterPro" id="IPR036770">
    <property type="entry name" value="Ankyrin_rpt-contain_sf"/>
</dbReference>
<dbReference type="Proteomes" id="UP000294933">
    <property type="component" value="Unassembled WGS sequence"/>
</dbReference>
<gene>
    <name evidence="1" type="ORF">BD410DRAFT_854271</name>
</gene>
<proteinExistence type="predicted"/>
<protein>
    <submittedName>
        <fullName evidence="1">Uncharacterized protein</fullName>
    </submittedName>
</protein>
<dbReference type="OrthoDB" id="432970at2759"/>
<keyword evidence="2" id="KW-1185">Reference proteome</keyword>
<dbReference type="AlphaFoldDB" id="A0A4Y7Q9F7"/>